<accession>A0ABQ3GP66</accession>
<reference evidence="2" key="1">
    <citation type="journal article" date="2019" name="Int. J. Syst. Evol. Microbiol.">
        <title>The Global Catalogue of Microorganisms (GCM) 10K type strain sequencing project: providing services to taxonomists for standard genome sequencing and annotation.</title>
        <authorList>
            <consortium name="The Broad Institute Genomics Platform"/>
            <consortium name="The Broad Institute Genome Sequencing Center for Infectious Disease"/>
            <person name="Wu L."/>
            <person name="Ma J."/>
        </authorList>
    </citation>
    <scope>NUCLEOTIDE SEQUENCE [LARGE SCALE GENOMIC DNA]</scope>
    <source>
        <strain evidence="2">KCTC 42280</strain>
    </source>
</reference>
<dbReference type="EMBL" id="BMZR01000001">
    <property type="protein sequence ID" value="GHD27288.1"/>
    <property type="molecule type" value="Genomic_DNA"/>
</dbReference>
<evidence type="ECO:0000313" key="1">
    <source>
        <dbReference type="EMBL" id="GHD27288.1"/>
    </source>
</evidence>
<sequence>MEVITDIAKQRLTFSFNNTIKKIISKWLIPLIKNVGFGENASYSVDHLSNAYLLSIRYKCH</sequence>
<name>A0ABQ3GP66_9GAMM</name>
<proteinExistence type="predicted"/>
<comment type="caution">
    <text evidence="1">The sequence shown here is derived from an EMBL/GenBank/DDBJ whole genome shotgun (WGS) entry which is preliminary data.</text>
</comment>
<keyword evidence="2" id="KW-1185">Reference proteome</keyword>
<protein>
    <submittedName>
        <fullName evidence="1">Uncharacterized protein</fullName>
    </submittedName>
</protein>
<gene>
    <name evidence="1" type="ORF">GCM10016272_05260</name>
</gene>
<dbReference type="Proteomes" id="UP000610203">
    <property type="component" value="Unassembled WGS sequence"/>
</dbReference>
<organism evidence="1 2">
    <name type="scientific">Psychrobacter glaciei</name>
    <dbReference type="NCBI Taxonomy" id="619771"/>
    <lineage>
        <taxon>Bacteria</taxon>
        <taxon>Pseudomonadati</taxon>
        <taxon>Pseudomonadota</taxon>
        <taxon>Gammaproteobacteria</taxon>
        <taxon>Moraxellales</taxon>
        <taxon>Moraxellaceae</taxon>
        <taxon>Psychrobacter</taxon>
    </lineage>
</organism>
<evidence type="ECO:0000313" key="2">
    <source>
        <dbReference type="Proteomes" id="UP000610203"/>
    </source>
</evidence>